<protein>
    <submittedName>
        <fullName evidence="3">Uncharacterized protein</fullName>
    </submittedName>
</protein>
<proteinExistence type="predicted"/>
<organism evidence="3 4">
    <name type="scientific">Cellulomonas xiejunii</name>
    <dbReference type="NCBI Taxonomy" id="2968083"/>
    <lineage>
        <taxon>Bacteria</taxon>
        <taxon>Bacillati</taxon>
        <taxon>Actinomycetota</taxon>
        <taxon>Actinomycetes</taxon>
        <taxon>Micrococcales</taxon>
        <taxon>Cellulomonadaceae</taxon>
        <taxon>Cellulomonas</taxon>
    </lineage>
</organism>
<reference evidence="3 4" key="1">
    <citation type="submission" date="2022-07" db="EMBL/GenBank/DDBJ databases">
        <title>Novel species in genus cellulomonas.</title>
        <authorList>
            <person name="Ye L."/>
        </authorList>
    </citation>
    <scope>NUCLEOTIDE SEQUENCE [LARGE SCALE GENOMIC DNA]</scope>
    <source>
        <strain evidence="4">zg-B89</strain>
    </source>
</reference>
<feature type="transmembrane region" description="Helical" evidence="2">
    <location>
        <begin position="170"/>
        <end position="191"/>
    </location>
</feature>
<keyword evidence="4" id="KW-1185">Reference proteome</keyword>
<sequence>MRTFIVVVLSTLGGLVLLIGGAIAALVGPDDTASLPAGKIPATSGVAITSFDLFPVRDLTLHATATSQGGPVFLGAAHPVDARDYVTGVNASWVTGVDRSGTLATDPIDGELDAPEVDPTTTTFWSGSASGDGAQSLDVTLTGEPVTFVVVPLGGPAATTLAFGAVVPGLFVLALGVAGAGAVLVAAAALVRRRGRRRTEPTPDPADADTEPETFTAPEPEPAEAAPRTLRRRALVLGAGLTVTLTACVPVPSAVEPPEQPVRIAADADELDAALASYSERESAASQVAAQLDPGAWADPDTDGRRALMEYRTKLDAARDQPPAPYTVTYSGLDAAVPQFTSYPMWFMALVESTTDGTPAELPQLRVFERERAAAPWRSSFALDVPVDAVQLPAPGSASVASPDQVAAGLAAVELVRSHLETGAEVAVDLGELGTFREKVLGNDLEGRLRVTNAQVTHFDGPEDPTAPGGPLQVVPVDGGLLVTSALSYTFNREMETGWSVNLTDVAVAEVTGQPGERQNLRTLGLVQTVLLVPDGAAPRVLAAGWSLLAPRV</sequence>
<feature type="compositionally biased region" description="Low complexity" evidence="1">
    <location>
        <begin position="213"/>
        <end position="228"/>
    </location>
</feature>
<evidence type="ECO:0000313" key="4">
    <source>
        <dbReference type="Proteomes" id="UP001316384"/>
    </source>
</evidence>
<accession>A0ABY5KRF1</accession>
<keyword evidence="2" id="KW-1133">Transmembrane helix</keyword>
<keyword evidence="2" id="KW-0812">Transmembrane</keyword>
<evidence type="ECO:0000313" key="3">
    <source>
        <dbReference type="EMBL" id="UUI73062.1"/>
    </source>
</evidence>
<name>A0ABY5KRF1_9CELL</name>
<dbReference type="EMBL" id="CP101987">
    <property type="protein sequence ID" value="UUI73062.1"/>
    <property type="molecule type" value="Genomic_DNA"/>
</dbReference>
<evidence type="ECO:0000256" key="2">
    <source>
        <dbReference type="SAM" id="Phobius"/>
    </source>
</evidence>
<dbReference type="Proteomes" id="UP001316384">
    <property type="component" value="Chromosome"/>
</dbReference>
<gene>
    <name evidence="3" type="ORF">NP048_06370</name>
</gene>
<feature type="transmembrane region" description="Helical" evidence="2">
    <location>
        <begin position="234"/>
        <end position="255"/>
    </location>
</feature>
<feature type="region of interest" description="Disordered" evidence="1">
    <location>
        <begin position="193"/>
        <end position="228"/>
    </location>
</feature>
<evidence type="ECO:0000256" key="1">
    <source>
        <dbReference type="SAM" id="MobiDB-lite"/>
    </source>
</evidence>
<keyword evidence="2" id="KW-0472">Membrane</keyword>
<dbReference type="RefSeq" id="WP_256769454.1">
    <property type="nucleotide sequence ID" value="NZ_CP101987.1"/>
</dbReference>